<reference evidence="9" key="2">
    <citation type="submission" date="2023-01" db="EMBL/GenBank/DDBJ databases">
        <title>Draft genome sequence of Litoribrevibacter albus strain NBRC 110071.</title>
        <authorList>
            <person name="Sun Q."/>
            <person name="Mori K."/>
        </authorList>
    </citation>
    <scope>NUCLEOTIDE SEQUENCE</scope>
    <source>
        <strain evidence="9">NBRC 110071</strain>
    </source>
</reference>
<feature type="transmembrane region" description="Helical" evidence="7">
    <location>
        <begin position="119"/>
        <end position="137"/>
    </location>
</feature>
<evidence type="ECO:0000256" key="7">
    <source>
        <dbReference type="SAM" id="Phobius"/>
    </source>
</evidence>
<feature type="transmembrane region" description="Helical" evidence="7">
    <location>
        <begin position="229"/>
        <end position="251"/>
    </location>
</feature>
<dbReference type="AlphaFoldDB" id="A0AA37SCK6"/>
<keyword evidence="10" id="KW-1185">Reference proteome</keyword>
<proteinExistence type="inferred from homology"/>
<evidence type="ECO:0000256" key="1">
    <source>
        <dbReference type="ARBA" id="ARBA00004141"/>
    </source>
</evidence>
<evidence type="ECO:0000256" key="6">
    <source>
        <dbReference type="SAM" id="MobiDB-lite"/>
    </source>
</evidence>
<feature type="transmembrane region" description="Helical" evidence="7">
    <location>
        <begin position="7"/>
        <end position="27"/>
    </location>
</feature>
<feature type="compositionally biased region" description="Polar residues" evidence="6">
    <location>
        <begin position="304"/>
        <end position="316"/>
    </location>
</feature>
<protein>
    <recommendedName>
        <fullName evidence="8">EamA domain-containing protein</fullName>
    </recommendedName>
</protein>
<feature type="transmembrane region" description="Helical" evidence="7">
    <location>
        <begin position="143"/>
        <end position="161"/>
    </location>
</feature>
<evidence type="ECO:0000256" key="5">
    <source>
        <dbReference type="ARBA" id="ARBA00023136"/>
    </source>
</evidence>
<feature type="domain" description="EamA" evidence="8">
    <location>
        <begin position="147"/>
        <end position="271"/>
    </location>
</feature>
<feature type="transmembrane region" description="Helical" evidence="7">
    <location>
        <begin position="173"/>
        <end position="192"/>
    </location>
</feature>
<sequence length="316" mass="35514">MINLRLIALALLAIFTMGFVPVLIYGISANEATIGVVRLAIAAAGIALIMLVGRQFHKLSRRDWFWLIVLGLTFAVHWYLYFYSIKRAGASLAAIAVCTFGIHLLFVNRLFFKEPIRRADFLAVCVAFTGVYIATPFETGTDIQVYGFLSGLLSGFLYACLPPINRQIAHLSTNYRALGQFGFGLVGFSCLWSMTEWDLTSQDWTGLIVLGLMCTLVAHTLWNKVSTELPGYFTAVIYYLYIPQAMIMSVLFLGEQITWQMVLGATLIILANVQVVLSHRVLSHRVLSHRLQSHRVQSHREQSNQEQSNNVSTRRD</sequence>
<dbReference type="SUPFAM" id="SSF103481">
    <property type="entry name" value="Multidrug resistance efflux transporter EmrE"/>
    <property type="match status" value="2"/>
</dbReference>
<dbReference type="PANTHER" id="PTHR32322:SF2">
    <property type="entry name" value="EAMA DOMAIN-CONTAINING PROTEIN"/>
    <property type="match status" value="1"/>
</dbReference>
<gene>
    <name evidence="9" type="ORF">GCM10007876_32930</name>
</gene>
<comment type="similarity">
    <text evidence="2">Belongs to the EamA transporter family.</text>
</comment>
<dbReference type="Pfam" id="PF00892">
    <property type="entry name" value="EamA"/>
    <property type="match status" value="2"/>
</dbReference>
<evidence type="ECO:0000256" key="2">
    <source>
        <dbReference type="ARBA" id="ARBA00007362"/>
    </source>
</evidence>
<feature type="region of interest" description="Disordered" evidence="6">
    <location>
        <begin position="293"/>
        <end position="316"/>
    </location>
</feature>
<dbReference type="PANTHER" id="PTHR32322">
    <property type="entry name" value="INNER MEMBRANE TRANSPORTER"/>
    <property type="match status" value="1"/>
</dbReference>
<evidence type="ECO:0000256" key="3">
    <source>
        <dbReference type="ARBA" id="ARBA00022692"/>
    </source>
</evidence>
<feature type="transmembrane region" description="Helical" evidence="7">
    <location>
        <begin position="204"/>
        <end position="222"/>
    </location>
</feature>
<keyword evidence="4 7" id="KW-1133">Transmembrane helix</keyword>
<feature type="transmembrane region" description="Helical" evidence="7">
    <location>
        <begin position="88"/>
        <end position="107"/>
    </location>
</feature>
<evidence type="ECO:0000259" key="8">
    <source>
        <dbReference type="Pfam" id="PF00892"/>
    </source>
</evidence>
<evidence type="ECO:0000256" key="4">
    <source>
        <dbReference type="ARBA" id="ARBA00022989"/>
    </source>
</evidence>
<feature type="transmembrane region" description="Helical" evidence="7">
    <location>
        <begin position="257"/>
        <end position="277"/>
    </location>
</feature>
<dbReference type="GO" id="GO:0016020">
    <property type="term" value="C:membrane"/>
    <property type="evidence" value="ECO:0007669"/>
    <property type="project" value="UniProtKB-SubCell"/>
</dbReference>
<keyword evidence="5 7" id="KW-0472">Membrane</keyword>
<evidence type="ECO:0000313" key="9">
    <source>
        <dbReference type="EMBL" id="GLQ32814.1"/>
    </source>
</evidence>
<dbReference type="Proteomes" id="UP001161389">
    <property type="component" value="Unassembled WGS sequence"/>
</dbReference>
<keyword evidence="3 7" id="KW-0812">Transmembrane</keyword>
<name>A0AA37SCK6_9GAMM</name>
<dbReference type="InterPro" id="IPR037185">
    <property type="entry name" value="EmrE-like"/>
</dbReference>
<dbReference type="RefSeq" id="WP_284382951.1">
    <property type="nucleotide sequence ID" value="NZ_BSNM01000016.1"/>
</dbReference>
<dbReference type="EMBL" id="BSNM01000016">
    <property type="protein sequence ID" value="GLQ32814.1"/>
    <property type="molecule type" value="Genomic_DNA"/>
</dbReference>
<accession>A0AA37SCK6</accession>
<feature type="domain" description="EamA" evidence="8">
    <location>
        <begin position="7"/>
        <end position="134"/>
    </location>
</feature>
<evidence type="ECO:0000313" key="10">
    <source>
        <dbReference type="Proteomes" id="UP001161389"/>
    </source>
</evidence>
<comment type="subcellular location">
    <subcellularLocation>
        <location evidence="1">Membrane</location>
        <topology evidence="1">Multi-pass membrane protein</topology>
    </subcellularLocation>
</comment>
<dbReference type="InterPro" id="IPR000620">
    <property type="entry name" value="EamA_dom"/>
</dbReference>
<organism evidence="9 10">
    <name type="scientific">Litoribrevibacter albus</name>
    <dbReference type="NCBI Taxonomy" id="1473156"/>
    <lineage>
        <taxon>Bacteria</taxon>
        <taxon>Pseudomonadati</taxon>
        <taxon>Pseudomonadota</taxon>
        <taxon>Gammaproteobacteria</taxon>
        <taxon>Oceanospirillales</taxon>
        <taxon>Oceanospirillaceae</taxon>
        <taxon>Litoribrevibacter</taxon>
    </lineage>
</organism>
<feature type="transmembrane region" description="Helical" evidence="7">
    <location>
        <begin position="64"/>
        <end position="82"/>
    </location>
</feature>
<reference evidence="9" key="1">
    <citation type="journal article" date="2014" name="Int. J. Syst. Evol. Microbiol.">
        <title>Complete genome sequence of Corynebacterium casei LMG S-19264T (=DSM 44701T), isolated from a smear-ripened cheese.</title>
        <authorList>
            <consortium name="US DOE Joint Genome Institute (JGI-PGF)"/>
            <person name="Walter F."/>
            <person name="Albersmeier A."/>
            <person name="Kalinowski J."/>
            <person name="Ruckert C."/>
        </authorList>
    </citation>
    <scope>NUCLEOTIDE SEQUENCE</scope>
    <source>
        <strain evidence="9">NBRC 110071</strain>
    </source>
</reference>
<dbReference type="InterPro" id="IPR050638">
    <property type="entry name" value="AA-Vitamin_Transporters"/>
</dbReference>
<comment type="caution">
    <text evidence="9">The sequence shown here is derived from an EMBL/GenBank/DDBJ whole genome shotgun (WGS) entry which is preliminary data.</text>
</comment>
<feature type="transmembrane region" description="Helical" evidence="7">
    <location>
        <begin position="33"/>
        <end position="52"/>
    </location>
</feature>